<dbReference type="EMBL" id="CP114040">
    <property type="protein sequence ID" value="WAS96563.1"/>
    <property type="molecule type" value="Genomic_DNA"/>
</dbReference>
<sequence>MAPGWPIARTRPARSPRNRPRGAPGRSHATPNNPGTDCADTELGRQDCLSQATCEELDAYVSPDDPPNQVCQEWDEKLGDCAIE</sequence>
<feature type="region of interest" description="Disordered" evidence="1">
    <location>
        <begin position="1"/>
        <end position="41"/>
    </location>
</feature>
<proteinExistence type="predicted"/>
<gene>
    <name evidence="2" type="ORF">O0S08_10430</name>
</gene>
<reference evidence="2" key="1">
    <citation type="submission" date="2022-11" db="EMBL/GenBank/DDBJ databases">
        <title>Minimal conservation of predation-associated metabolite biosynthetic gene clusters underscores biosynthetic potential of Myxococcota including descriptions for ten novel species: Archangium lansinium sp. nov., Myxococcus landrumus sp. nov., Nannocystis bai.</title>
        <authorList>
            <person name="Ahearne A."/>
            <person name="Stevens C."/>
            <person name="Dowd S."/>
        </authorList>
    </citation>
    <scope>NUCLEOTIDE SEQUENCE</scope>
    <source>
        <strain evidence="2">Fl3</strain>
    </source>
</reference>
<evidence type="ECO:0000313" key="2">
    <source>
        <dbReference type="EMBL" id="WAS96563.1"/>
    </source>
</evidence>
<dbReference type="RefSeq" id="WP_269038925.1">
    <property type="nucleotide sequence ID" value="NZ_CP114040.1"/>
</dbReference>
<evidence type="ECO:0000256" key="1">
    <source>
        <dbReference type="SAM" id="MobiDB-lite"/>
    </source>
</evidence>
<evidence type="ECO:0000313" key="3">
    <source>
        <dbReference type="Proteomes" id="UP001164459"/>
    </source>
</evidence>
<name>A0ABY7HBD1_9BACT</name>
<organism evidence="2 3">
    <name type="scientific">Nannocystis punicea</name>
    <dbReference type="NCBI Taxonomy" id="2995304"/>
    <lineage>
        <taxon>Bacteria</taxon>
        <taxon>Pseudomonadati</taxon>
        <taxon>Myxococcota</taxon>
        <taxon>Polyangia</taxon>
        <taxon>Nannocystales</taxon>
        <taxon>Nannocystaceae</taxon>
        <taxon>Nannocystis</taxon>
    </lineage>
</organism>
<accession>A0ABY7HBD1</accession>
<protein>
    <submittedName>
        <fullName evidence="2">Uncharacterized protein</fullName>
    </submittedName>
</protein>
<feature type="compositionally biased region" description="Basic residues" evidence="1">
    <location>
        <begin position="11"/>
        <end position="20"/>
    </location>
</feature>
<keyword evidence="3" id="KW-1185">Reference proteome</keyword>
<dbReference type="Proteomes" id="UP001164459">
    <property type="component" value="Chromosome"/>
</dbReference>